<proteinExistence type="predicted"/>
<feature type="compositionally biased region" description="Polar residues" evidence="1">
    <location>
        <begin position="109"/>
        <end position="121"/>
    </location>
</feature>
<reference evidence="2 3" key="2">
    <citation type="submission" date="2018-11" db="EMBL/GenBank/DDBJ databases">
        <authorList>
            <consortium name="Pathogen Informatics"/>
        </authorList>
    </citation>
    <scope>NUCLEOTIDE SEQUENCE [LARGE SCALE GENOMIC DNA]</scope>
    <source>
        <strain evidence="2 3">Costa Rica</strain>
    </source>
</reference>
<accession>A0A0R3PQF9</accession>
<gene>
    <name evidence="2" type="ORF">ACOC_LOCUS7580</name>
</gene>
<reference evidence="4" key="1">
    <citation type="submission" date="2017-02" db="UniProtKB">
        <authorList>
            <consortium name="WormBaseParasite"/>
        </authorList>
    </citation>
    <scope>IDENTIFICATION</scope>
</reference>
<evidence type="ECO:0000313" key="4">
    <source>
        <dbReference type="WBParaSite" id="ACOC_0000757901-mRNA-1"/>
    </source>
</evidence>
<feature type="region of interest" description="Disordered" evidence="1">
    <location>
        <begin position="177"/>
        <end position="196"/>
    </location>
</feature>
<dbReference type="Proteomes" id="UP000267027">
    <property type="component" value="Unassembled WGS sequence"/>
</dbReference>
<dbReference type="WBParaSite" id="ACOC_0000757901-mRNA-1">
    <property type="protein sequence ID" value="ACOC_0000757901-mRNA-1"/>
    <property type="gene ID" value="ACOC_0000757901"/>
</dbReference>
<feature type="region of interest" description="Disordered" evidence="1">
    <location>
        <begin position="94"/>
        <end position="129"/>
    </location>
</feature>
<protein>
    <submittedName>
        <fullName evidence="2 4">Uncharacterized protein</fullName>
    </submittedName>
</protein>
<dbReference type="AlphaFoldDB" id="A0A0R3PQF9"/>
<name>A0A0R3PQF9_ANGCS</name>
<organism evidence="4">
    <name type="scientific">Angiostrongylus costaricensis</name>
    <name type="common">Nematode worm</name>
    <dbReference type="NCBI Taxonomy" id="334426"/>
    <lineage>
        <taxon>Eukaryota</taxon>
        <taxon>Metazoa</taxon>
        <taxon>Ecdysozoa</taxon>
        <taxon>Nematoda</taxon>
        <taxon>Chromadorea</taxon>
        <taxon>Rhabditida</taxon>
        <taxon>Rhabditina</taxon>
        <taxon>Rhabditomorpha</taxon>
        <taxon>Strongyloidea</taxon>
        <taxon>Metastrongylidae</taxon>
        <taxon>Angiostrongylus</taxon>
    </lineage>
</organism>
<evidence type="ECO:0000313" key="2">
    <source>
        <dbReference type="EMBL" id="VDM59165.1"/>
    </source>
</evidence>
<keyword evidence="3" id="KW-1185">Reference proteome</keyword>
<dbReference type="EMBL" id="UYYA01004054">
    <property type="protein sequence ID" value="VDM59165.1"/>
    <property type="molecule type" value="Genomic_DNA"/>
</dbReference>
<evidence type="ECO:0000256" key="1">
    <source>
        <dbReference type="SAM" id="MobiDB-lite"/>
    </source>
</evidence>
<dbReference type="OrthoDB" id="5875922at2759"/>
<evidence type="ECO:0000313" key="3">
    <source>
        <dbReference type="Proteomes" id="UP000267027"/>
    </source>
</evidence>
<sequence length="196" mass="22488">MRPQVEEHFGLASTRLYQFDRFEPVHTIRSPVRQQKAQCPYLTGVNVLLTHDQVIRECLSHITIILRRPEAVQIGFSLPEASSRSYREYGLTTSYSNNSSSAPRYRTAHGSTIGSLHQPKTNFDYRSKSPGYERDSRLCQVRYDRDCRSLSRSEKTPLSGSEDSDVEKAYQKLYNKYVKEDSDAENGNKKEGNGRN</sequence>